<dbReference type="AlphaFoldDB" id="A0AAC8XJ66"/>
<evidence type="ECO:0000313" key="1">
    <source>
        <dbReference type="EMBL" id="AMJ78317.1"/>
    </source>
</evidence>
<dbReference type="EMBL" id="CP013928">
    <property type="protein sequence ID" value="AMJ78317.1"/>
    <property type="molecule type" value="Genomic_DNA"/>
</dbReference>
<evidence type="ECO:0000313" key="2">
    <source>
        <dbReference type="Proteomes" id="UP000061468"/>
    </source>
</evidence>
<protein>
    <submittedName>
        <fullName evidence="1">Uncharacterized protein</fullName>
    </submittedName>
</protein>
<dbReference type="Proteomes" id="UP000061468">
    <property type="component" value="Chromosome"/>
</dbReference>
<accession>A0AAC8XJ66</accession>
<sequence length="77" mass="8983">MSGLLKQMRLLNEDHAPDGWPAVRMSEINELINMIEQLAQRCAELEQIADTAFKYNHSSAQCLRAWNKLQQLRKEQE</sequence>
<dbReference type="RefSeq" id="WP_015066951.1">
    <property type="nucleotide sequence ID" value="NZ_CP013928.1"/>
</dbReference>
<organism evidence="1 2">
    <name type="scientific">Alteromonas mediterranea</name>
    <dbReference type="NCBI Taxonomy" id="314275"/>
    <lineage>
        <taxon>Bacteria</taxon>
        <taxon>Pseudomonadati</taxon>
        <taxon>Pseudomonadota</taxon>
        <taxon>Gammaproteobacteria</taxon>
        <taxon>Alteromonadales</taxon>
        <taxon>Alteromonadaceae</taxon>
        <taxon>Alteromonas/Salinimonas group</taxon>
        <taxon>Alteromonas</taxon>
    </lineage>
</organism>
<reference evidence="1 2" key="1">
    <citation type="submission" date="2015-12" db="EMBL/GenBank/DDBJ databases">
        <title>Intraspecies pangenome expansion in the marine bacterium Alteromonas.</title>
        <authorList>
            <person name="Lopez-Perez M."/>
            <person name="Rodriguez-Valera F."/>
        </authorList>
    </citation>
    <scope>NUCLEOTIDE SEQUENCE [LARGE SCALE GENOMIC DNA]</scope>
    <source>
        <strain evidence="1 2">UM8</strain>
    </source>
</reference>
<proteinExistence type="predicted"/>
<gene>
    <name evidence="1" type="ORF">AV942_08455</name>
</gene>
<name>A0AAC8XJ66_9ALTE</name>